<evidence type="ECO:0000313" key="9">
    <source>
        <dbReference type="EMBL" id="WXA95506.1"/>
    </source>
</evidence>
<organism evidence="9 10">
    <name type="scientific">Pendulispora brunnea</name>
    <dbReference type="NCBI Taxonomy" id="2905690"/>
    <lineage>
        <taxon>Bacteria</taxon>
        <taxon>Pseudomonadati</taxon>
        <taxon>Myxococcota</taxon>
        <taxon>Myxococcia</taxon>
        <taxon>Myxococcales</taxon>
        <taxon>Sorangiineae</taxon>
        <taxon>Pendulisporaceae</taxon>
        <taxon>Pendulispora</taxon>
    </lineage>
</organism>
<dbReference type="InterPro" id="IPR008979">
    <property type="entry name" value="Galactose-bd-like_sf"/>
</dbReference>
<feature type="domain" description="Bacterial alpha-L-rhamnosidase N-terminal" evidence="6">
    <location>
        <begin position="349"/>
        <end position="520"/>
    </location>
</feature>
<feature type="chain" id="PRO_5047196438" description="alpha-L-rhamnosidase" evidence="4">
    <location>
        <begin position="24"/>
        <end position="1065"/>
    </location>
</feature>
<dbReference type="EC" id="3.2.1.40" evidence="2"/>
<feature type="domain" description="Alpha-L-rhamnosidase C-terminal" evidence="8">
    <location>
        <begin position="977"/>
        <end position="1051"/>
    </location>
</feature>
<evidence type="ECO:0000256" key="3">
    <source>
        <dbReference type="ARBA" id="ARBA00022801"/>
    </source>
</evidence>
<dbReference type="InterPro" id="IPR012341">
    <property type="entry name" value="6hp_glycosidase-like_sf"/>
</dbReference>
<dbReference type="PIRSF" id="PIRSF010631">
    <property type="entry name" value="A-rhamnsds"/>
    <property type="match status" value="1"/>
</dbReference>
<gene>
    <name evidence="9" type="ORF">LZC95_01450</name>
</gene>
<comment type="catalytic activity">
    <reaction evidence="1">
        <text>Hydrolysis of terminal non-reducing alpha-L-rhamnose residues in alpha-L-rhamnosides.</text>
        <dbReference type="EC" id="3.2.1.40"/>
    </reaction>
</comment>
<proteinExistence type="predicted"/>
<evidence type="ECO:0000256" key="2">
    <source>
        <dbReference type="ARBA" id="ARBA00012652"/>
    </source>
</evidence>
<dbReference type="Gene3D" id="2.60.120.260">
    <property type="entry name" value="Galactose-binding domain-like"/>
    <property type="match status" value="3"/>
</dbReference>
<evidence type="ECO:0000256" key="4">
    <source>
        <dbReference type="SAM" id="SignalP"/>
    </source>
</evidence>
<dbReference type="SUPFAM" id="SSF48208">
    <property type="entry name" value="Six-hairpin glycosidases"/>
    <property type="match status" value="1"/>
</dbReference>
<name>A0ABZ2KA00_9BACT</name>
<accession>A0ABZ2KA00</accession>
<dbReference type="Pfam" id="PF08531">
    <property type="entry name" value="Bac_rhamnosid_N"/>
    <property type="match status" value="1"/>
</dbReference>
<dbReference type="Gene3D" id="2.60.420.10">
    <property type="entry name" value="Maltose phosphorylase, domain 3"/>
    <property type="match status" value="1"/>
</dbReference>
<dbReference type="PANTHER" id="PTHR33307:SF6">
    <property type="entry name" value="ALPHA-RHAMNOSIDASE (EUROFUNG)-RELATED"/>
    <property type="match status" value="1"/>
</dbReference>
<keyword evidence="4" id="KW-0732">Signal</keyword>
<keyword evidence="3 9" id="KW-0378">Hydrolase</keyword>
<dbReference type="Gene3D" id="1.50.10.10">
    <property type="match status" value="1"/>
</dbReference>
<dbReference type="Pfam" id="PF17390">
    <property type="entry name" value="Bac_rhamnosid_C"/>
    <property type="match status" value="1"/>
</dbReference>
<dbReference type="InterPro" id="IPR013737">
    <property type="entry name" value="Bac_rhamnosid_N"/>
</dbReference>
<dbReference type="InterPro" id="IPR008928">
    <property type="entry name" value="6-hairpin_glycosidase_sf"/>
</dbReference>
<feature type="signal peptide" evidence="4">
    <location>
        <begin position="1"/>
        <end position="23"/>
    </location>
</feature>
<dbReference type="InterPro" id="IPR013783">
    <property type="entry name" value="Ig-like_fold"/>
</dbReference>
<keyword evidence="10" id="KW-1185">Reference proteome</keyword>
<feature type="domain" description="Alpha-L-rhamnosidase six-hairpin glycosidase" evidence="7">
    <location>
        <begin position="641"/>
        <end position="974"/>
    </location>
</feature>
<dbReference type="InterPro" id="IPR016007">
    <property type="entry name" value="Alpha_rhamnosid"/>
</dbReference>
<dbReference type="Pfam" id="PF25788">
    <property type="entry name" value="Ig_Rha78A_N"/>
    <property type="match status" value="1"/>
</dbReference>
<dbReference type="PANTHER" id="PTHR33307">
    <property type="entry name" value="ALPHA-RHAMNOSIDASE (EUROFUNG)"/>
    <property type="match status" value="1"/>
</dbReference>
<evidence type="ECO:0000256" key="1">
    <source>
        <dbReference type="ARBA" id="ARBA00001445"/>
    </source>
</evidence>
<dbReference type="Gene3D" id="2.60.40.10">
    <property type="entry name" value="Immunoglobulins"/>
    <property type="match status" value="1"/>
</dbReference>
<evidence type="ECO:0000313" key="10">
    <source>
        <dbReference type="Proteomes" id="UP001379533"/>
    </source>
</evidence>
<sequence>MKTASLRVAGTLMSALSIGVACAGPPSRDDPAASADERTLSSYELRVAGLRTEYRVNPLGIDVEQPRFDWQLLSEAAGKRQTAYRILVASTREALADNRGDLWDSGKVSSDETTQISYVGARISSRQRAWWKVRVWDEKGTATAWSETAWWERALSTGDWQAKWIASSTPAPTLNSAQWIWFPEGDPVTSAPAGERYFRKSFTLPAGANITAATCIMTVDDEFELFVNGTSLGYAKRWEDVKRFNFEHLLTPGTNVLAVRAVNTSQSPAGLLARADIAFTTGASSSITFTSDASWKASASSSPAWSTALFDDSAWPSAKALAAYGGGPWGKPKAGSAPVYLRTDFRTEKPKRARIYATALGVYEVWLNGQKVGDEYLTPGFTDYRQRLQVQTYDVTALLADGDNALGAVVADGWYNGKVGFVGRGDHFGAGPNRALVQLEIERHDGTRTIVASNDTWKSHEGPIVAADLLDGEVYDARNELDGWSTAHYDDGAWPAVQVIPNDAPSRALVADVTAGVRSTQELTPVSVQEMRPGVFLFDLGQNMVGRARLRVQGARGSTLQLRFGEVLNPDGTLYTDNLRGAKATDVYTLRGGAEEIFDPHFTTHGFRYVELSGDTAALAKKPDASTITGVVLHSYMTPSGAFATSSSLINRLQSNIVWGQRGNFVSVPTDCPQRDERLGWLGDAQVFARTSTFNMDVASFFTKWTRDVDDAQSPNGAFPDFAPSFSTWGSTPAWGDAGVIVPWTMYLAYGDTRILREHYAAMVRWVEHIRTANPDFLWRNQRGSDYGDWLSIDADTDKEVLATAFYAHSVDLVARIARILGEDADAHTYGALFASIKDAFKNAYVGADGTVRSNTQTVYALALRFELLPENLRSLAASHLMADVEARGHLSTGFVGVAHLLPVLTAYGRVDLAYRLLNTDTFPSWLYSVNKGATTIWERWDGIRPNGQFQDPGMNSFNHYSLGSVGEWMYATIAGIELDEAHPGYKHFFVRPRPGGGLESASGKLDTIHGTIVSDWKIAGRVFSLNVTVPPNTTATVSVPFGGGERTVASGQYTFAARLPDGGP</sequence>
<evidence type="ECO:0000259" key="5">
    <source>
        <dbReference type="Pfam" id="PF05592"/>
    </source>
</evidence>
<dbReference type="Pfam" id="PF05592">
    <property type="entry name" value="Bac_rhamnosid"/>
    <property type="match status" value="1"/>
</dbReference>
<reference evidence="9 10" key="1">
    <citation type="submission" date="2021-12" db="EMBL/GenBank/DDBJ databases">
        <title>Discovery of the Pendulisporaceae a myxobacterial family with distinct sporulation behavior and unique specialized metabolism.</title>
        <authorList>
            <person name="Garcia R."/>
            <person name="Popoff A."/>
            <person name="Bader C.D."/>
            <person name="Loehr J."/>
            <person name="Walesch S."/>
            <person name="Walt C."/>
            <person name="Boldt J."/>
            <person name="Bunk B."/>
            <person name="Haeckl F.J.F.P.J."/>
            <person name="Gunesch A.P."/>
            <person name="Birkelbach J."/>
            <person name="Nuebel U."/>
            <person name="Pietschmann T."/>
            <person name="Bach T."/>
            <person name="Mueller R."/>
        </authorList>
    </citation>
    <scope>NUCLEOTIDE SEQUENCE [LARGE SCALE GENOMIC DNA]</scope>
    <source>
        <strain evidence="9 10">MSr12523</strain>
    </source>
</reference>
<dbReference type="Pfam" id="PF17389">
    <property type="entry name" value="Bac_rhamnosid6H"/>
    <property type="match status" value="1"/>
</dbReference>
<dbReference type="Proteomes" id="UP001379533">
    <property type="component" value="Chromosome"/>
</dbReference>
<dbReference type="PROSITE" id="PS51257">
    <property type="entry name" value="PROKAR_LIPOPROTEIN"/>
    <property type="match status" value="1"/>
</dbReference>
<dbReference type="GO" id="GO:0016787">
    <property type="term" value="F:hydrolase activity"/>
    <property type="evidence" value="ECO:0007669"/>
    <property type="project" value="UniProtKB-KW"/>
</dbReference>
<dbReference type="RefSeq" id="WP_394846111.1">
    <property type="nucleotide sequence ID" value="NZ_CP089982.1"/>
</dbReference>
<feature type="domain" description="Alpha-L-rhamnosidase concanavalin-like" evidence="5">
    <location>
        <begin position="530"/>
        <end position="634"/>
    </location>
</feature>
<dbReference type="InterPro" id="IPR035396">
    <property type="entry name" value="Bac_rhamnosid6H"/>
</dbReference>
<evidence type="ECO:0000259" key="6">
    <source>
        <dbReference type="Pfam" id="PF08531"/>
    </source>
</evidence>
<dbReference type="InterPro" id="IPR035398">
    <property type="entry name" value="Bac_rhamnosid_C"/>
</dbReference>
<protein>
    <recommendedName>
        <fullName evidence="2">alpha-L-rhamnosidase</fullName>
        <ecNumber evidence="2">3.2.1.40</ecNumber>
    </recommendedName>
</protein>
<evidence type="ECO:0000259" key="8">
    <source>
        <dbReference type="Pfam" id="PF17390"/>
    </source>
</evidence>
<dbReference type="InterPro" id="IPR008902">
    <property type="entry name" value="Rhamnosid_concanavalin"/>
</dbReference>
<evidence type="ECO:0000259" key="7">
    <source>
        <dbReference type="Pfam" id="PF17389"/>
    </source>
</evidence>
<dbReference type="SUPFAM" id="SSF49785">
    <property type="entry name" value="Galactose-binding domain-like"/>
    <property type="match status" value="2"/>
</dbReference>
<dbReference type="EMBL" id="CP089982">
    <property type="protein sequence ID" value="WXA95506.1"/>
    <property type="molecule type" value="Genomic_DNA"/>
</dbReference>